<reference evidence="7" key="1">
    <citation type="journal article" date="2015" name="ISME J.">
        <title>Aquifer environment selects for microbial species cohorts in sediment and groundwater.</title>
        <authorList>
            <person name="Hug L.A."/>
            <person name="Thomas B.C."/>
            <person name="Brown C.T."/>
            <person name="Frischkorn K.R."/>
            <person name="Williams K.H."/>
            <person name="Tringe S.G."/>
            <person name="Banfield J.F."/>
        </authorList>
    </citation>
    <scope>NUCLEOTIDE SEQUENCE</scope>
</reference>
<keyword evidence="2 5" id="KW-0689">Ribosomal protein</keyword>
<dbReference type="PANTHER" id="PTHR12903">
    <property type="entry name" value="MITOCHONDRIAL RIBOSOMAL PROTEIN L24"/>
    <property type="match status" value="1"/>
</dbReference>
<evidence type="ECO:0000256" key="4">
    <source>
        <dbReference type="ARBA" id="ARBA00035206"/>
    </source>
</evidence>
<dbReference type="InterPro" id="IPR003256">
    <property type="entry name" value="Ribosomal_uL24"/>
</dbReference>
<protein>
    <recommendedName>
        <fullName evidence="4 5">Large ribosomal subunit protein uL24</fullName>
    </recommendedName>
</protein>
<feature type="domain" description="KOW" evidence="6">
    <location>
        <begin position="2"/>
        <end position="29"/>
    </location>
</feature>
<dbReference type="InterPro" id="IPR014722">
    <property type="entry name" value="Rib_uL2_dom2"/>
</dbReference>
<dbReference type="Pfam" id="PF00467">
    <property type="entry name" value="KOW"/>
    <property type="match status" value="1"/>
</dbReference>
<dbReference type="GO" id="GO:1990904">
    <property type="term" value="C:ribonucleoprotein complex"/>
    <property type="evidence" value="ECO:0007669"/>
    <property type="project" value="UniProtKB-KW"/>
</dbReference>
<accession>A0A0H4T4F8</accession>
<evidence type="ECO:0000256" key="2">
    <source>
        <dbReference type="ARBA" id="ARBA00022980"/>
    </source>
</evidence>
<gene>
    <name evidence="5 7" type="primary">rplX</name>
</gene>
<evidence type="ECO:0000259" key="6">
    <source>
        <dbReference type="SMART" id="SM00739"/>
    </source>
</evidence>
<name>A0A0H4T4F8_9ACTN</name>
<proteinExistence type="inferred from homology"/>
<organism evidence="7">
    <name type="scientific">uncultured actinobacterium Rifle_16ft_4_minimus_2010</name>
    <dbReference type="NCBI Taxonomy" id="1665146"/>
    <lineage>
        <taxon>Bacteria</taxon>
        <taxon>Bacillati</taxon>
        <taxon>Actinomycetota</taxon>
        <taxon>Actinomycetes</taxon>
        <taxon>marine Actinobacteria clade</taxon>
        <taxon>environmental samples</taxon>
    </lineage>
</organism>
<evidence type="ECO:0000256" key="5">
    <source>
        <dbReference type="HAMAP-Rule" id="MF_01326"/>
    </source>
</evidence>
<evidence type="ECO:0000256" key="3">
    <source>
        <dbReference type="ARBA" id="ARBA00023274"/>
    </source>
</evidence>
<keyword evidence="5" id="KW-0699">rRNA-binding</keyword>
<dbReference type="InterPro" id="IPR005824">
    <property type="entry name" value="KOW"/>
</dbReference>
<comment type="function">
    <text evidence="5">One of two assembly initiator proteins, it binds directly to the 5'-end of the 23S rRNA, where it nucleates assembly of the 50S subunit.</text>
</comment>
<dbReference type="AlphaFoldDB" id="A0A0H4T4F8"/>
<comment type="subunit">
    <text evidence="5">Part of the 50S ribosomal subunit.</text>
</comment>
<dbReference type="EMBL" id="KT006971">
    <property type="protein sequence ID" value="AKQ01620.1"/>
    <property type="molecule type" value="Genomic_DNA"/>
</dbReference>
<dbReference type="CDD" id="cd06089">
    <property type="entry name" value="KOW_RPL26"/>
    <property type="match status" value="1"/>
</dbReference>
<dbReference type="InterPro" id="IPR057264">
    <property type="entry name" value="Ribosomal_uL24_C"/>
</dbReference>
<dbReference type="SUPFAM" id="SSF50104">
    <property type="entry name" value="Translation proteins SH3-like domain"/>
    <property type="match status" value="1"/>
</dbReference>
<dbReference type="HAMAP" id="MF_01326_B">
    <property type="entry name" value="Ribosomal_uL24_B"/>
    <property type="match status" value="1"/>
</dbReference>
<dbReference type="Gene3D" id="2.30.30.30">
    <property type="match status" value="1"/>
</dbReference>
<comment type="function">
    <text evidence="5">One of the proteins that surrounds the polypeptide exit tunnel on the outside of the subunit.</text>
</comment>
<dbReference type="Pfam" id="PF17136">
    <property type="entry name" value="ribosomal_L24"/>
    <property type="match status" value="1"/>
</dbReference>
<keyword evidence="5" id="KW-0694">RNA-binding</keyword>
<evidence type="ECO:0000313" key="7">
    <source>
        <dbReference type="EMBL" id="AKQ01620.1"/>
    </source>
</evidence>
<dbReference type="GO" id="GO:0003735">
    <property type="term" value="F:structural constituent of ribosome"/>
    <property type="evidence" value="ECO:0007669"/>
    <property type="project" value="InterPro"/>
</dbReference>
<comment type="similarity">
    <text evidence="1 5">Belongs to the universal ribosomal protein uL24 family.</text>
</comment>
<dbReference type="SMART" id="SM00739">
    <property type="entry name" value="KOW"/>
    <property type="match status" value="1"/>
</dbReference>
<dbReference type="GO" id="GO:0005840">
    <property type="term" value="C:ribosome"/>
    <property type="evidence" value="ECO:0007669"/>
    <property type="project" value="UniProtKB-KW"/>
</dbReference>
<dbReference type="InterPro" id="IPR008991">
    <property type="entry name" value="Translation_prot_SH3-like_sf"/>
</dbReference>
<evidence type="ECO:0000256" key="1">
    <source>
        <dbReference type="ARBA" id="ARBA00010618"/>
    </source>
</evidence>
<sequence length="101" mass="10752">MQLKQGDQVVVISGKDKGKESRVAEVFPKVGKVIVEGVATAKRHTKPRGQTMQGGIVDKDMPISASNVMIVCPTCGPTRVGHKVDADGHKRRVCVKCGGDL</sequence>
<keyword evidence="3 5" id="KW-0687">Ribonucleoprotein</keyword>
<dbReference type="InterPro" id="IPR041988">
    <property type="entry name" value="Ribosomal_uL24_KOW"/>
</dbReference>
<dbReference type="NCBIfam" id="TIGR01079">
    <property type="entry name" value="rplX_bact"/>
    <property type="match status" value="1"/>
</dbReference>
<dbReference type="GO" id="GO:0006412">
    <property type="term" value="P:translation"/>
    <property type="evidence" value="ECO:0007669"/>
    <property type="project" value="UniProtKB-UniRule"/>
</dbReference>
<dbReference type="GO" id="GO:0019843">
    <property type="term" value="F:rRNA binding"/>
    <property type="evidence" value="ECO:0007669"/>
    <property type="project" value="UniProtKB-UniRule"/>
</dbReference>